<dbReference type="OrthoDB" id="1705981at2"/>
<evidence type="ECO:0000313" key="3">
    <source>
        <dbReference type="EMBL" id="TVX99718.1"/>
    </source>
</evidence>
<keyword evidence="2" id="KW-1133">Transmembrane helix</keyword>
<name>A0A559JIM6_9BACL</name>
<reference evidence="3 4" key="1">
    <citation type="submission" date="2019-07" db="EMBL/GenBank/DDBJ databases">
        <authorList>
            <person name="Kim J."/>
        </authorList>
    </citation>
    <scope>NUCLEOTIDE SEQUENCE [LARGE SCALE GENOMIC DNA]</scope>
    <source>
        <strain evidence="3 4">G13</strain>
    </source>
</reference>
<evidence type="ECO:0008006" key="5">
    <source>
        <dbReference type="Google" id="ProtNLM"/>
    </source>
</evidence>
<dbReference type="Proteomes" id="UP000316330">
    <property type="component" value="Unassembled WGS sequence"/>
</dbReference>
<keyword evidence="4" id="KW-1185">Reference proteome</keyword>
<accession>A0A559JIM6</accession>
<feature type="region of interest" description="Disordered" evidence="1">
    <location>
        <begin position="270"/>
        <end position="289"/>
    </location>
</feature>
<comment type="caution">
    <text evidence="3">The sequence shown here is derived from an EMBL/GenBank/DDBJ whole genome shotgun (WGS) entry which is preliminary data.</text>
</comment>
<keyword evidence="2" id="KW-0812">Transmembrane</keyword>
<dbReference type="EMBL" id="VNJJ01000006">
    <property type="protein sequence ID" value="TVX99718.1"/>
    <property type="molecule type" value="Genomic_DNA"/>
</dbReference>
<evidence type="ECO:0000256" key="2">
    <source>
        <dbReference type="SAM" id="Phobius"/>
    </source>
</evidence>
<feature type="transmembrane region" description="Helical" evidence="2">
    <location>
        <begin position="47"/>
        <end position="67"/>
    </location>
</feature>
<dbReference type="AlphaFoldDB" id="A0A559JIM6"/>
<protein>
    <recommendedName>
        <fullName evidence="5">DUF4179 domain-containing protein</fullName>
    </recommendedName>
</protein>
<evidence type="ECO:0000313" key="4">
    <source>
        <dbReference type="Proteomes" id="UP000316330"/>
    </source>
</evidence>
<dbReference type="RefSeq" id="WP_144701805.1">
    <property type="nucleotide sequence ID" value="NZ_VNJJ01000006.1"/>
</dbReference>
<proteinExistence type="predicted"/>
<evidence type="ECO:0000256" key="1">
    <source>
        <dbReference type="SAM" id="MobiDB-lite"/>
    </source>
</evidence>
<organism evidence="3 4">
    <name type="scientific">Cohnella terricola</name>
    <dbReference type="NCBI Taxonomy" id="1289167"/>
    <lineage>
        <taxon>Bacteria</taxon>
        <taxon>Bacillati</taxon>
        <taxon>Bacillota</taxon>
        <taxon>Bacilli</taxon>
        <taxon>Bacillales</taxon>
        <taxon>Paenibacillaceae</taxon>
        <taxon>Cohnella</taxon>
    </lineage>
</organism>
<keyword evidence="2" id="KW-0472">Membrane</keyword>
<gene>
    <name evidence="3" type="ORF">FPZ45_12235</name>
</gene>
<sequence>MNDSEKLDRLLKQALASEEEPEEKLNEELINRYKERNRMKRGTRKRLSAGVLVAVLAVALSATAYAATQLFSSKQVAEHLGEKALAGAFGSSDAIEINKTVTSGGYEVTLHGIVSGAGLRGLDASGISSDRTYAVVSVARQDGSPMPKTSDPEYGKDPFFVSPLIKGLKPWQVNIFTMKGGYAETVVDGIAYRLIECDGVEMFADRGVYLAVSSGGSFFSKDAFVYDEQTGEIAPNGDYAGAAVLFDLPLDKVKADPAKADAYLRELLKEPSDEKTSEASASPGSPEDELVNEMERLNSKIPDAKVLEGSVLEVGYDGKGNIVYDYDGWHVVRLAETLFTEGQTGEWVVAGFSGDDSGYKALQFSKDEQGVVKGRILLLD</sequence>